<organism evidence="1 2">
    <name type="scientific">Folsomia candida</name>
    <name type="common">Springtail</name>
    <dbReference type="NCBI Taxonomy" id="158441"/>
    <lineage>
        <taxon>Eukaryota</taxon>
        <taxon>Metazoa</taxon>
        <taxon>Ecdysozoa</taxon>
        <taxon>Arthropoda</taxon>
        <taxon>Hexapoda</taxon>
        <taxon>Collembola</taxon>
        <taxon>Entomobryomorpha</taxon>
        <taxon>Isotomoidea</taxon>
        <taxon>Isotomidae</taxon>
        <taxon>Proisotominae</taxon>
        <taxon>Folsomia</taxon>
    </lineage>
</organism>
<dbReference type="GO" id="GO:0032589">
    <property type="term" value="C:neuron projection membrane"/>
    <property type="evidence" value="ECO:0007669"/>
    <property type="project" value="TreeGrafter"/>
</dbReference>
<dbReference type="PANTHER" id="PTHR23279">
    <property type="entry name" value="DEFECTIVE PROBOSCIS EXTENSION RESPONSE DPR -RELATED"/>
    <property type="match status" value="1"/>
</dbReference>
<dbReference type="PANTHER" id="PTHR23279:SF37">
    <property type="entry name" value="DEFECTIVE PROBOSCIS EXTENSION RESPONSE 13, ISOFORM B"/>
    <property type="match status" value="1"/>
</dbReference>
<dbReference type="GO" id="GO:0050808">
    <property type="term" value="P:synapse organization"/>
    <property type="evidence" value="ECO:0007669"/>
    <property type="project" value="TreeGrafter"/>
</dbReference>
<dbReference type="Proteomes" id="UP000198287">
    <property type="component" value="Unassembled WGS sequence"/>
</dbReference>
<evidence type="ECO:0000313" key="2">
    <source>
        <dbReference type="Proteomes" id="UP000198287"/>
    </source>
</evidence>
<dbReference type="OrthoDB" id="5359219at2759"/>
<dbReference type="InterPro" id="IPR013783">
    <property type="entry name" value="Ig-like_fold"/>
</dbReference>
<dbReference type="InterPro" id="IPR037448">
    <property type="entry name" value="Zig-8"/>
</dbReference>
<dbReference type="STRING" id="158441.A0A226F3N0"/>
<comment type="caution">
    <text evidence="1">The sequence shown here is derived from an EMBL/GenBank/DDBJ whole genome shotgun (WGS) entry which is preliminary data.</text>
</comment>
<reference evidence="1 2" key="1">
    <citation type="submission" date="2015-12" db="EMBL/GenBank/DDBJ databases">
        <title>The genome of Folsomia candida.</title>
        <authorList>
            <person name="Faddeeva A."/>
            <person name="Derks M.F."/>
            <person name="Anvar Y."/>
            <person name="Smit S."/>
            <person name="Van Straalen N."/>
            <person name="Roelofs D."/>
        </authorList>
    </citation>
    <scope>NUCLEOTIDE SEQUENCE [LARGE SCALE GENOMIC DNA]</scope>
    <source>
        <strain evidence="1 2">VU population</strain>
        <tissue evidence="1">Whole body</tissue>
    </source>
</reference>
<name>A0A226F3N0_FOLCA</name>
<proteinExistence type="predicted"/>
<evidence type="ECO:0008006" key="3">
    <source>
        <dbReference type="Google" id="ProtNLM"/>
    </source>
</evidence>
<dbReference type="EMBL" id="LNIX01000001">
    <property type="protein sequence ID" value="OXA63791.1"/>
    <property type="molecule type" value="Genomic_DNA"/>
</dbReference>
<dbReference type="Gene3D" id="2.60.40.10">
    <property type="entry name" value="Immunoglobulins"/>
    <property type="match status" value="1"/>
</dbReference>
<keyword evidence="2" id="KW-1185">Reference proteome</keyword>
<sequence length="252" mass="27562">MANETGIIWPAAAESMLSVLGWTAAVSESVEKAMRRQAHELSMSFVERSWADLTSRFRQFRRPNFWPVFSEWGLNLVFCNRDVLCSVGNSTSAPTPTSIQLTTTSSKSLPSISSQVRGPGFESVIKVAAGGKESGILPTQQGLGKALPTGNTTPSLINFINSSSNNPFTTQNWTEVRAQFKSNALLPCQVRNAGDGVTVSWIRRKDYHLLTVGLQTYSSDDRFQAIHSQSPDVSFDMVLTPSPLACMRNVAL</sequence>
<evidence type="ECO:0000313" key="1">
    <source>
        <dbReference type="EMBL" id="OXA63791.1"/>
    </source>
</evidence>
<accession>A0A226F3N0</accession>
<gene>
    <name evidence="1" type="ORF">Fcan01_02528</name>
</gene>
<dbReference type="AlphaFoldDB" id="A0A226F3N0"/>
<protein>
    <recommendedName>
        <fullName evidence="3">Ig-like domain-containing protein</fullName>
    </recommendedName>
</protein>